<reference evidence="1" key="1">
    <citation type="submission" date="2023-03" db="EMBL/GenBank/DDBJ databases">
        <authorList>
            <person name="Steffen K."/>
            <person name="Cardenas P."/>
        </authorList>
    </citation>
    <scope>NUCLEOTIDE SEQUENCE</scope>
</reference>
<evidence type="ECO:0000313" key="1">
    <source>
        <dbReference type="EMBL" id="CAI8018631.1"/>
    </source>
</evidence>
<sequence length="78" mass="8624">MAATEASATAISRENLQRAEAILRSIVADLERPQELDQALTEEERESLGTLQSMLDIVQSPLFTAVVDITEKCKKVYS</sequence>
<proteinExistence type="predicted"/>
<dbReference type="Proteomes" id="UP001174909">
    <property type="component" value="Unassembled WGS sequence"/>
</dbReference>
<comment type="caution">
    <text evidence="1">The sequence shown here is derived from an EMBL/GenBank/DDBJ whole genome shotgun (WGS) entry which is preliminary data.</text>
</comment>
<protein>
    <submittedName>
        <fullName evidence="1">Uncharacterized protein</fullName>
    </submittedName>
</protein>
<keyword evidence="2" id="KW-1185">Reference proteome</keyword>
<evidence type="ECO:0000313" key="2">
    <source>
        <dbReference type="Proteomes" id="UP001174909"/>
    </source>
</evidence>
<name>A0AA35RXZ2_GEOBA</name>
<dbReference type="AlphaFoldDB" id="A0AA35RXZ2"/>
<feature type="non-terminal residue" evidence="1">
    <location>
        <position position="1"/>
    </location>
</feature>
<dbReference type="EMBL" id="CASHTH010001699">
    <property type="protein sequence ID" value="CAI8018631.1"/>
    <property type="molecule type" value="Genomic_DNA"/>
</dbReference>
<accession>A0AA35RXZ2</accession>
<gene>
    <name evidence="1" type="ORF">GBAR_LOCUS11283</name>
</gene>
<organism evidence="1 2">
    <name type="scientific">Geodia barretti</name>
    <name type="common">Barrett's horny sponge</name>
    <dbReference type="NCBI Taxonomy" id="519541"/>
    <lineage>
        <taxon>Eukaryota</taxon>
        <taxon>Metazoa</taxon>
        <taxon>Porifera</taxon>
        <taxon>Demospongiae</taxon>
        <taxon>Heteroscleromorpha</taxon>
        <taxon>Tetractinellida</taxon>
        <taxon>Astrophorina</taxon>
        <taxon>Geodiidae</taxon>
        <taxon>Geodia</taxon>
    </lineage>
</organism>